<reference evidence="2" key="1">
    <citation type="journal article" date="2020" name="Microbiol. Resour. Announc.">
        <title>Complete Genome Sequence of Geobacillus sp. Strain E55-1, Isolated from Mine Geyser in Japan.</title>
        <authorList>
            <person name="Miyazaki K."/>
            <person name="Hase E."/>
            <person name="Tokito N."/>
        </authorList>
    </citation>
    <scope>NUCLEOTIDE SEQUENCE [LARGE SCALE GENOMIC DNA]</scope>
    <source>
        <strain evidence="2">E55-1</strain>
    </source>
</reference>
<name>A0A679FUQ8_9BACL</name>
<evidence type="ECO:0000313" key="1">
    <source>
        <dbReference type="EMBL" id="BBW97977.1"/>
    </source>
</evidence>
<dbReference type="Proteomes" id="UP000501421">
    <property type="component" value="Chromosome"/>
</dbReference>
<evidence type="ECO:0000313" key="2">
    <source>
        <dbReference type="Proteomes" id="UP000501421"/>
    </source>
</evidence>
<sequence>MWGILFAFGAANVAATEKPKPNVKESDELDNVLTGVKVVNGMATNLAGFSQFLMDIEASNSGIGPSVTTGSKVLQSTLLTAGLSKVVGDGAGDKSAVGQVAGIIGDAGDATGKIFDTTRGAR</sequence>
<accession>A0A679FUQ8</accession>
<dbReference type="AlphaFoldDB" id="A0A679FUQ8"/>
<organism evidence="1 2">
    <name type="scientific">Geobacillus subterraneus</name>
    <dbReference type="NCBI Taxonomy" id="129338"/>
    <lineage>
        <taxon>Bacteria</taxon>
        <taxon>Bacillati</taxon>
        <taxon>Bacillota</taxon>
        <taxon>Bacilli</taxon>
        <taxon>Bacillales</taxon>
        <taxon>Anoxybacillaceae</taxon>
        <taxon>Geobacillus</taxon>
    </lineage>
</organism>
<proteinExistence type="predicted"/>
<gene>
    <name evidence="1" type="ORF">GsuE55_28100</name>
</gene>
<keyword evidence="2" id="KW-1185">Reference proteome</keyword>
<protein>
    <submittedName>
        <fullName evidence="1">Uncharacterized protein</fullName>
    </submittedName>
</protein>
<dbReference type="EMBL" id="AP022557">
    <property type="protein sequence ID" value="BBW97977.1"/>
    <property type="molecule type" value="Genomic_DNA"/>
</dbReference>